<feature type="transmembrane region" description="Helical" evidence="7">
    <location>
        <begin position="29"/>
        <end position="49"/>
    </location>
</feature>
<feature type="transmembrane region" description="Helical" evidence="7">
    <location>
        <begin position="192"/>
        <end position="220"/>
    </location>
</feature>
<dbReference type="FunFam" id="1.20.1080.10:FF:000011">
    <property type="entry name" value="Formate family transporter"/>
    <property type="match status" value="1"/>
</dbReference>
<dbReference type="GO" id="GO:0005886">
    <property type="term" value="C:plasma membrane"/>
    <property type="evidence" value="ECO:0007669"/>
    <property type="project" value="TreeGrafter"/>
</dbReference>
<dbReference type="Proteomes" id="UP000256328">
    <property type="component" value="Unassembled WGS sequence"/>
</dbReference>
<evidence type="ECO:0000313" key="8">
    <source>
        <dbReference type="EMBL" id="RDW87506.1"/>
    </source>
</evidence>
<evidence type="ECO:0008006" key="10">
    <source>
        <dbReference type="Google" id="ProtNLM"/>
    </source>
</evidence>
<dbReference type="OrthoDB" id="4829at2759"/>
<dbReference type="EMBL" id="PDLN01000004">
    <property type="protein sequence ID" value="RDW87506.1"/>
    <property type="molecule type" value="Genomic_DNA"/>
</dbReference>
<accession>A0A3D8SMJ9</accession>
<keyword evidence="9" id="KW-1185">Reference proteome</keyword>
<dbReference type="PROSITE" id="PS01005">
    <property type="entry name" value="FORMATE_NITRITE_TP_1"/>
    <property type="match status" value="1"/>
</dbReference>
<comment type="caution">
    <text evidence="8">The sequence shown here is derived from an EMBL/GenBank/DDBJ whole genome shotgun (WGS) entry which is preliminary data.</text>
</comment>
<protein>
    <recommendedName>
        <fullName evidence="10">Formate transport protein</fullName>
    </recommendedName>
</protein>
<evidence type="ECO:0000256" key="2">
    <source>
        <dbReference type="ARBA" id="ARBA00022448"/>
    </source>
</evidence>
<proteinExistence type="inferred from homology"/>
<evidence type="ECO:0000256" key="6">
    <source>
        <dbReference type="ARBA" id="ARBA00049660"/>
    </source>
</evidence>
<evidence type="ECO:0000256" key="4">
    <source>
        <dbReference type="ARBA" id="ARBA00022989"/>
    </source>
</evidence>
<keyword evidence="5 7" id="KW-0472">Membrane</keyword>
<dbReference type="GO" id="GO:0015513">
    <property type="term" value="F:high-affinity secondary active nitrite transmembrane transporter activity"/>
    <property type="evidence" value="ECO:0007669"/>
    <property type="project" value="TreeGrafter"/>
</dbReference>
<dbReference type="GO" id="GO:0015707">
    <property type="term" value="P:nitrite transport"/>
    <property type="evidence" value="ECO:0007669"/>
    <property type="project" value="TreeGrafter"/>
</dbReference>
<dbReference type="PANTHER" id="PTHR30520:SF6">
    <property type="entry name" value="FORMATE_NITRATE FAMILY TRANSPORTER (EUROFUNG)"/>
    <property type="match status" value="1"/>
</dbReference>
<keyword evidence="2" id="KW-0813">Transport</keyword>
<feature type="transmembrane region" description="Helical" evidence="7">
    <location>
        <begin position="161"/>
        <end position="180"/>
    </location>
</feature>
<feature type="transmembrane region" description="Helical" evidence="7">
    <location>
        <begin position="240"/>
        <end position="260"/>
    </location>
</feature>
<organism evidence="8 9">
    <name type="scientific">Coleophoma crateriformis</name>
    <dbReference type="NCBI Taxonomy" id="565419"/>
    <lineage>
        <taxon>Eukaryota</taxon>
        <taxon>Fungi</taxon>
        <taxon>Dikarya</taxon>
        <taxon>Ascomycota</taxon>
        <taxon>Pezizomycotina</taxon>
        <taxon>Leotiomycetes</taxon>
        <taxon>Helotiales</taxon>
        <taxon>Dermateaceae</taxon>
        <taxon>Coleophoma</taxon>
    </lineage>
</organism>
<keyword evidence="3 7" id="KW-0812">Transmembrane</keyword>
<sequence>MDAFTPAQTTELISRIGAKKARMRLDKMFVNSFMGGMFISIGGALALSTNTAPWFQTNAPGLIRTIGAMVFPVGLIMCVLTGADLFTSYCMYSVVALLHRRCSFMDLLKTWFVSYFANLAGSLFLMAVLTGYGGTFETGAYKEEAISFAKAKAVTPEWHQIFLKAIICNWLVCMAVFMAISSREVISKIVSVWFPVMCFVGLGTDHVIANMYFVPLGIFLGAPPPLTVGYYIWKSMIPSLIGNIIGGSLFVGVLYWYLFLAGEDVPIHFDFNPNDTATYQHGGPLEHTMTATGAGTGYGNEIRGRDATTKHDMHIIPDSGNHATSGIAKEYNKGQFQKDESSNGSSV</sequence>
<dbReference type="AlphaFoldDB" id="A0A3D8SMJ9"/>
<evidence type="ECO:0000256" key="5">
    <source>
        <dbReference type="ARBA" id="ARBA00023136"/>
    </source>
</evidence>
<evidence type="ECO:0000256" key="1">
    <source>
        <dbReference type="ARBA" id="ARBA00004141"/>
    </source>
</evidence>
<evidence type="ECO:0000256" key="3">
    <source>
        <dbReference type="ARBA" id="ARBA00022692"/>
    </source>
</evidence>
<evidence type="ECO:0000313" key="9">
    <source>
        <dbReference type="Proteomes" id="UP000256328"/>
    </source>
</evidence>
<comment type="subcellular location">
    <subcellularLocation>
        <location evidence="1">Membrane</location>
        <topology evidence="1">Multi-pass membrane protein</topology>
    </subcellularLocation>
</comment>
<keyword evidence="4 7" id="KW-1133">Transmembrane helix</keyword>
<dbReference type="PANTHER" id="PTHR30520">
    <property type="entry name" value="FORMATE TRANSPORTER-RELATED"/>
    <property type="match status" value="1"/>
</dbReference>
<dbReference type="InterPro" id="IPR023271">
    <property type="entry name" value="Aquaporin-like"/>
</dbReference>
<feature type="transmembrane region" description="Helical" evidence="7">
    <location>
        <begin position="69"/>
        <end position="98"/>
    </location>
</feature>
<feature type="transmembrane region" description="Helical" evidence="7">
    <location>
        <begin position="110"/>
        <end position="132"/>
    </location>
</feature>
<gene>
    <name evidence="8" type="ORF">BP5796_03200</name>
</gene>
<dbReference type="InterPro" id="IPR000292">
    <property type="entry name" value="For/NO2_transpt"/>
</dbReference>
<dbReference type="InterPro" id="IPR024002">
    <property type="entry name" value="For/NO2_transpt_CS"/>
</dbReference>
<name>A0A3D8SMJ9_9HELO</name>
<comment type="similarity">
    <text evidence="6">Belongs to the FNT transporter (TC 1.A.16) family.</text>
</comment>
<evidence type="ECO:0000256" key="7">
    <source>
        <dbReference type="SAM" id="Phobius"/>
    </source>
</evidence>
<dbReference type="NCBIfam" id="TIGR00790">
    <property type="entry name" value="fnt"/>
    <property type="match status" value="1"/>
</dbReference>
<dbReference type="Gene3D" id="1.20.1080.10">
    <property type="entry name" value="Glycerol uptake facilitator protein"/>
    <property type="match status" value="1"/>
</dbReference>
<dbReference type="Pfam" id="PF01226">
    <property type="entry name" value="Form_Nir_trans"/>
    <property type="match status" value="1"/>
</dbReference>
<reference evidence="8 9" key="1">
    <citation type="journal article" date="2018" name="IMA Fungus">
        <title>IMA Genome-F 9: Draft genome sequence of Annulohypoxylon stygium, Aspergillus mulundensis, Berkeleyomyces basicola (syn. Thielaviopsis basicola), Ceratocystis smalleyi, two Cercospora beticola strains, Coleophoma cylindrospora, Fusarium fracticaudum, Phialophora cf. hyalina, and Morchella septimelata.</title>
        <authorList>
            <person name="Wingfield B.D."/>
            <person name="Bills G.F."/>
            <person name="Dong Y."/>
            <person name="Huang W."/>
            <person name="Nel W.J."/>
            <person name="Swalarsk-Parry B.S."/>
            <person name="Vaghefi N."/>
            <person name="Wilken P.M."/>
            <person name="An Z."/>
            <person name="de Beer Z.W."/>
            <person name="De Vos L."/>
            <person name="Chen L."/>
            <person name="Duong T.A."/>
            <person name="Gao Y."/>
            <person name="Hammerbacher A."/>
            <person name="Kikkert J.R."/>
            <person name="Li Y."/>
            <person name="Li H."/>
            <person name="Li K."/>
            <person name="Li Q."/>
            <person name="Liu X."/>
            <person name="Ma X."/>
            <person name="Naidoo K."/>
            <person name="Pethybridge S.J."/>
            <person name="Sun J."/>
            <person name="Steenkamp E.T."/>
            <person name="van der Nest M.A."/>
            <person name="van Wyk S."/>
            <person name="Wingfield M.J."/>
            <person name="Xiong C."/>
            <person name="Yue Q."/>
            <person name="Zhang X."/>
        </authorList>
    </citation>
    <scope>NUCLEOTIDE SEQUENCE [LARGE SCALE GENOMIC DNA]</scope>
    <source>
        <strain evidence="8 9">BP5796</strain>
    </source>
</reference>